<evidence type="ECO:0000313" key="2">
    <source>
        <dbReference type="Proteomes" id="UP001597497"/>
    </source>
</evidence>
<dbReference type="InterPro" id="IPR009229">
    <property type="entry name" value="AgrD"/>
</dbReference>
<dbReference type="PROSITE" id="PS51257">
    <property type="entry name" value="PROKAR_LIPOPROTEIN"/>
    <property type="match status" value="1"/>
</dbReference>
<name>A0ABW5RFE3_9BACL</name>
<protein>
    <submittedName>
        <fullName evidence="1">Cyclic lactone autoinducer peptide</fullName>
    </submittedName>
</protein>
<accession>A0ABW5RFE3</accession>
<comment type="caution">
    <text evidence="1">The sequence shown here is derived from an EMBL/GenBank/DDBJ whole genome shotgun (WGS) entry which is preliminary data.</text>
</comment>
<keyword evidence="2" id="KW-1185">Reference proteome</keyword>
<sequence length="45" mass="5239">MRKSLVKVLFSLLSTFLYFIANFSVAGACPWWNHRRTPPAELLEK</sequence>
<reference evidence="2" key="1">
    <citation type="journal article" date="2019" name="Int. J. Syst. Evol. Microbiol.">
        <title>The Global Catalogue of Microorganisms (GCM) 10K type strain sequencing project: providing services to taxonomists for standard genome sequencing and annotation.</title>
        <authorList>
            <consortium name="The Broad Institute Genomics Platform"/>
            <consortium name="The Broad Institute Genome Sequencing Center for Infectious Disease"/>
            <person name="Wu L."/>
            <person name="Ma J."/>
        </authorList>
    </citation>
    <scope>NUCLEOTIDE SEQUENCE [LARGE SCALE GENOMIC DNA]</scope>
    <source>
        <strain evidence="2">KCTC 33676</strain>
    </source>
</reference>
<dbReference type="EMBL" id="JBHUMM010000044">
    <property type="protein sequence ID" value="MFD2673490.1"/>
    <property type="molecule type" value="Genomic_DNA"/>
</dbReference>
<dbReference type="NCBIfam" id="TIGR04223">
    <property type="entry name" value="quorum_AgrD"/>
    <property type="match status" value="1"/>
</dbReference>
<evidence type="ECO:0000313" key="1">
    <source>
        <dbReference type="EMBL" id="MFD2673490.1"/>
    </source>
</evidence>
<dbReference type="Proteomes" id="UP001597497">
    <property type="component" value="Unassembled WGS sequence"/>
</dbReference>
<gene>
    <name evidence="1" type="ORF">ACFSUC_18230</name>
</gene>
<organism evidence="1 2">
    <name type="scientific">Marinicrinis sediminis</name>
    <dbReference type="NCBI Taxonomy" id="1652465"/>
    <lineage>
        <taxon>Bacteria</taxon>
        <taxon>Bacillati</taxon>
        <taxon>Bacillota</taxon>
        <taxon>Bacilli</taxon>
        <taxon>Bacillales</taxon>
        <taxon>Paenibacillaceae</taxon>
    </lineage>
</organism>
<dbReference type="RefSeq" id="WP_379931076.1">
    <property type="nucleotide sequence ID" value="NZ_JBHUMM010000044.1"/>
</dbReference>
<proteinExistence type="predicted"/>